<protein>
    <recommendedName>
        <fullName evidence="3">DNA binding protein</fullName>
    </recommendedName>
</protein>
<evidence type="ECO:0000313" key="1">
    <source>
        <dbReference type="EMBL" id="AKI28728.1"/>
    </source>
</evidence>
<dbReference type="GeneID" id="26516870"/>
<proteinExistence type="predicted"/>
<reference evidence="1 2" key="1">
    <citation type="journal article" date="2015" name="PLoS ONE">
        <title>Lysis to Kill: Evaluation of the Lytic Abilities, and Genomics of Nine Bacteriophages Infective for Gordonia spp. and Their Potential Use in Activated Sludge Foam Biocontrol.</title>
        <authorList>
            <person name="Dyson Z.A."/>
            <person name="Tucci J."/>
            <person name="Seviour R.J."/>
            <person name="Petrovski S."/>
        </authorList>
    </citation>
    <scope>NUCLEOTIDE SEQUENCE [LARGE SCALE GENOMIC DNA]</scope>
</reference>
<gene>
    <name evidence="1" type="ORF">GTE6_86</name>
</gene>
<evidence type="ECO:0008006" key="3">
    <source>
        <dbReference type="Google" id="ProtNLM"/>
    </source>
</evidence>
<sequence length="83" mass="9494">MAEKLHDLRSFAEVAGVKYTTMRRYHATATKRRAEAAADPEVKLPAWLIPPPDDRVGQSPVWRDRTVRKWIESRPRAATHATT</sequence>
<dbReference type="RefSeq" id="YP_009188454.1">
    <property type="nucleotide sequence ID" value="NC_028665.1"/>
</dbReference>
<dbReference type="Proteomes" id="UP000202434">
    <property type="component" value="Segment"/>
</dbReference>
<accession>A0A0K0MXE8</accession>
<evidence type="ECO:0000313" key="2">
    <source>
        <dbReference type="Proteomes" id="UP000202434"/>
    </source>
</evidence>
<dbReference type="OrthoDB" id="19568at10239"/>
<name>A0A0K0MXE8_9CAUD</name>
<organism evidence="1 2">
    <name type="scientific">Gordonia phage GTE6</name>
    <dbReference type="NCBI Taxonomy" id="1647474"/>
    <lineage>
        <taxon>Viruses</taxon>
        <taxon>Duplodnaviria</taxon>
        <taxon>Heunggongvirae</taxon>
        <taxon>Uroviricota</taxon>
        <taxon>Caudoviricetes</taxon>
        <taxon>Stackebrandtviridae</taxon>
        <taxon>Schenleyvirinae</taxon>
        <taxon>Dexdertvirus</taxon>
        <taxon>Dexdertvirus GTE6</taxon>
    </lineage>
</organism>
<dbReference type="EMBL" id="KR053200">
    <property type="protein sequence ID" value="AKI28728.1"/>
    <property type="molecule type" value="Genomic_DNA"/>
</dbReference>
<keyword evidence="2" id="KW-1185">Reference proteome</keyword>
<dbReference type="KEGG" id="vg:26516870"/>